<gene>
    <name evidence="2" type="ORF">Pla133_18270</name>
</gene>
<dbReference type="EMBL" id="CP036287">
    <property type="protein sequence ID" value="QDU66751.1"/>
    <property type="molecule type" value="Genomic_DNA"/>
</dbReference>
<proteinExistence type="predicted"/>
<protein>
    <submittedName>
        <fullName evidence="2">Uncharacterized protein</fullName>
    </submittedName>
</protein>
<dbReference type="KEGG" id="pbap:Pla133_18270"/>
<feature type="transmembrane region" description="Helical" evidence="1">
    <location>
        <begin position="47"/>
        <end position="69"/>
    </location>
</feature>
<keyword evidence="1" id="KW-1133">Transmembrane helix</keyword>
<keyword evidence="3" id="KW-1185">Reference proteome</keyword>
<dbReference type="AlphaFoldDB" id="A0A518BIF0"/>
<evidence type="ECO:0000313" key="2">
    <source>
        <dbReference type="EMBL" id="QDU66751.1"/>
    </source>
</evidence>
<dbReference type="RefSeq" id="WP_145064560.1">
    <property type="nucleotide sequence ID" value="NZ_CP036287.1"/>
</dbReference>
<feature type="transmembrane region" description="Helical" evidence="1">
    <location>
        <begin position="128"/>
        <end position="145"/>
    </location>
</feature>
<sequence length="157" mass="15840">MSRKVLAVLAGWLVLTVVVMAGFALGSMALGFERVLRPGSYDASPLWIAISSGITLVAALCAGVVSTLIGRGTGPARVLAAAVLVLGTGAAIAGDGRPDPPPRVEGASAREVMAALAEHGREPLVTRISNPLLGLTGILVGWASVRRRSAGASPPTP</sequence>
<name>A0A518BIF0_9BACT</name>
<dbReference type="Proteomes" id="UP000316921">
    <property type="component" value="Chromosome"/>
</dbReference>
<feature type="transmembrane region" description="Helical" evidence="1">
    <location>
        <begin position="76"/>
        <end position="94"/>
    </location>
</feature>
<organism evidence="2 3">
    <name type="scientific">Engelhardtia mirabilis</name>
    <dbReference type="NCBI Taxonomy" id="2528011"/>
    <lineage>
        <taxon>Bacteria</taxon>
        <taxon>Pseudomonadati</taxon>
        <taxon>Planctomycetota</taxon>
        <taxon>Planctomycetia</taxon>
        <taxon>Planctomycetia incertae sedis</taxon>
        <taxon>Engelhardtia</taxon>
    </lineage>
</organism>
<accession>A0A518BIF0</accession>
<reference evidence="2 3" key="1">
    <citation type="submission" date="2019-02" db="EMBL/GenBank/DDBJ databases">
        <title>Deep-cultivation of Planctomycetes and their phenomic and genomic characterization uncovers novel biology.</title>
        <authorList>
            <person name="Wiegand S."/>
            <person name="Jogler M."/>
            <person name="Boedeker C."/>
            <person name="Pinto D."/>
            <person name="Vollmers J."/>
            <person name="Rivas-Marin E."/>
            <person name="Kohn T."/>
            <person name="Peeters S.H."/>
            <person name="Heuer A."/>
            <person name="Rast P."/>
            <person name="Oberbeckmann S."/>
            <person name="Bunk B."/>
            <person name="Jeske O."/>
            <person name="Meyerdierks A."/>
            <person name="Storesund J.E."/>
            <person name="Kallscheuer N."/>
            <person name="Luecker S."/>
            <person name="Lage O.M."/>
            <person name="Pohl T."/>
            <person name="Merkel B.J."/>
            <person name="Hornburger P."/>
            <person name="Mueller R.-W."/>
            <person name="Bruemmer F."/>
            <person name="Labrenz M."/>
            <person name="Spormann A.M."/>
            <person name="Op den Camp H."/>
            <person name="Overmann J."/>
            <person name="Amann R."/>
            <person name="Jetten M.S.M."/>
            <person name="Mascher T."/>
            <person name="Medema M.H."/>
            <person name="Devos D.P."/>
            <person name="Kaster A.-K."/>
            <person name="Ovreas L."/>
            <person name="Rohde M."/>
            <person name="Galperin M.Y."/>
            <person name="Jogler C."/>
        </authorList>
    </citation>
    <scope>NUCLEOTIDE SEQUENCE [LARGE SCALE GENOMIC DNA]</scope>
    <source>
        <strain evidence="2 3">Pla133</strain>
    </source>
</reference>
<evidence type="ECO:0000256" key="1">
    <source>
        <dbReference type="SAM" id="Phobius"/>
    </source>
</evidence>
<keyword evidence="1" id="KW-0812">Transmembrane</keyword>
<keyword evidence="1" id="KW-0472">Membrane</keyword>
<evidence type="ECO:0000313" key="3">
    <source>
        <dbReference type="Proteomes" id="UP000316921"/>
    </source>
</evidence>